<name>A0A3N4MEI1_9BACT</name>
<keyword evidence="5" id="KW-1185">Reference proteome</keyword>
<organism evidence="4 5">
    <name type="scientific">Chitinophaga barathri</name>
    <dbReference type="NCBI Taxonomy" id="1647451"/>
    <lineage>
        <taxon>Bacteria</taxon>
        <taxon>Pseudomonadati</taxon>
        <taxon>Bacteroidota</taxon>
        <taxon>Chitinophagia</taxon>
        <taxon>Chitinophagales</taxon>
        <taxon>Chitinophagaceae</taxon>
        <taxon>Chitinophaga</taxon>
    </lineage>
</organism>
<dbReference type="GO" id="GO:0016491">
    <property type="term" value="F:oxidoreductase activity"/>
    <property type="evidence" value="ECO:0007669"/>
    <property type="project" value="UniProtKB-KW"/>
</dbReference>
<protein>
    <submittedName>
        <fullName evidence="4">NAD(P)-dependent oxidoreductase</fullName>
    </submittedName>
</protein>
<dbReference type="AlphaFoldDB" id="A0A3N4MEI1"/>
<evidence type="ECO:0000256" key="1">
    <source>
        <dbReference type="ARBA" id="ARBA00023002"/>
    </source>
</evidence>
<dbReference type="Gene3D" id="1.10.1040.10">
    <property type="entry name" value="N-(1-d-carboxylethyl)-l-norvaline Dehydrogenase, domain 2"/>
    <property type="match status" value="1"/>
</dbReference>
<evidence type="ECO:0000259" key="3">
    <source>
        <dbReference type="Pfam" id="PF21761"/>
    </source>
</evidence>
<accession>A0A3N4MEI1</accession>
<dbReference type="InterPro" id="IPR013328">
    <property type="entry name" value="6PGD_dom2"/>
</dbReference>
<dbReference type="InterPro" id="IPR015815">
    <property type="entry name" value="HIBADH-related"/>
</dbReference>
<dbReference type="EMBL" id="RMBX01000003">
    <property type="protein sequence ID" value="RPD41998.1"/>
    <property type="molecule type" value="Genomic_DNA"/>
</dbReference>
<dbReference type="Pfam" id="PF21761">
    <property type="entry name" value="RedAm-like_C"/>
    <property type="match status" value="1"/>
</dbReference>
<dbReference type="GO" id="GO:0000785">
    <property type="term" value="C:chromatin"/>
    <property type="evidence" value="ECO:0007669"/>
    <property type="project" value="TreeGrafter"/>
</dbReference>
<reference evidence="5" key="1">
    <citation type="submission" date="2018-11" db="EMBL/GenBank/DDBJ databases">
        <title>Chitinophaga lutea sp.nov., isolate from arsenic contaminated soil.</title>
        <authorList>
            <person name="Zong Y."/>
        </authorList>
    </citation>
    <scope>NUCLEOTIDE SEQUENCE [LARGE SCALE GENOMIC DNA]</scope>
    <source>
        <strain evidence="5">YLT18</strain>
    </source>
</reference>
<dbReference type="RefSeq" id="WP_120514972.1">
    <property type="nucleotide sequence ID" value="NZ_QXZY01000002.1"/>
</dbReference>
<dbReference type="Gene3D" id="3.40.50.720">
    <property type="entry name" value="NAD(P)-binding Rossmann-like Domain"/>
    <property type="match status" value="1"/>
</dbReference>
<dbReference type="PANTHER" id="PTHR43580">
    <property type="entry name" value="OXIDOREDUCTASE GLYR1-RELATED"/>
    <property type="match status" value="1"/>
</dbReference>
<dbReference type="InterPro" id="IPR051265">
    <property type="entry name" value="HIBADH-related_NP60_sf"/>
</dbReference>
<feature type="domain" description="6-phosphogluconate dehydrogenase NADP-binding" evidence="2">
    <location>
        <begin position="6"/>
        <end position="159"/>
    </location>
</feature>
<dbReference type="SUPFAM" id="SSF51735">
    <property type="entry name" value="NAD(P)-binding Rossmann-fold domains"/>
    <property type="match status" value="1"/>
</dbReference>
<dbReference type="InterPro" id="IPR006115">
    <property type="entry name" value="6PGDH_NADP-bd"/>
</dbReference>
<dbReference type="GO" id="GO:0003677">
    <property type="term" value="F:DNA binding"/>
    <property type="evidence" value="ECO:0007669"/>
    <property type="project" value="TreeGrafter"/>
</dbReference>
<sequence length="292" mass="30432">MTTKGKITVIGLGAMGVTLAKLLLQAGYTVTVWNRSADKAKELVEAGVVLAESAAAAIAASPVTVICVYDYKATVAILHTPEVEAVLEGRTLLQLTTISPAEARSSLEWATVNGAGYVNGAIQAAPSQMGRPDTPILVSGNKQVLQSVYSLLEVFGGGISNLGENIAAAPTVDLATLSYIYGSSIGFFHGARVMEAEGLPVNEFGDIVAGITPTFGEFLKYEGNKIHTNDYTIGESPLRISVEATARIEQAAIEAGINTEFPALAASLLRRADAAGYGSEEIAAVMKVLRAS</sequence>
<gene>
    <name evidence="4" type="ORF">EG028_07520</name>
</gene>
<comment type="caution">
    <text evidence="4">The sequence shown here is derived from an EMBL/GenBank/DDBJ whole genome shotgun (WGS) entry which is preliminary data.</text>
</comment>
<evidence type="ECO:0000313" key="5">
    <source>
        <dbReference type="Proteomes" id="UP000279089"/>
    </source>
</evidence>
<dbReference type="OrthoDB" id="9786703at2"/>
<dbReference type="Proteomes" id="UP000279089">
    <property type="component" value="Unassembled WGS sequence"/>
</dbReference>
<dbReference type="GO" id="GO:0031491">
    <property type="term" value="F:nucleosome binding"/>
    <property type="evidence" value="ECO:0007669"/>
    <property type="project" value="TreeGrafter"/>
</dbReference>
<dbReference type="GO" id="GO:0050661">
    <property type="term" value="F:NADP binding"/>
    <property type="evidence" value="ECO:0007669"/>
    <property type="project" value="InterPro"/>
</dbReference>
<evidence type="ECO:0000313" key="4">
    <source>
        <dbReference type="EMBL" id="RPD41998.1"/>
    </source>
</evidence>
<dbReference type="GO" id="GO:0140673">
    <property type="term" value="P:transcription elongation-coupled chromatin remodeling"/>
    <property type="evidence" value="ECO:0007669"/>
    <property type="project" value="TreeGrafter"/>
</dbReference>
<feature type="domain" description="NADPH-dependent reductive aminase-like C-terminal" evidence="3">
    <location>
        <begin position="168"/>
        <end position="290"/>
    </location>
</feature>
<dbReference type="InterPro" id="IPR036291">
    <property type="entry name" value="NAD(P)-bd_dom_sf"/>
</dbReference>
<dbReference type="InterPro" id="IPR048666">
    <property type="entry name" value="RedAm-like_C"/>
</dbReference>
<dbReference type="Pfam" id="PF03446">
    <property type="entry name" value="NAD_binding_2"/>
    <property type="match status" value="1"/>
</dbReference>
<keyword evidence="1" id="KW-0560">Oxidoreductase</keyword>
<proteinExistence type="predicted"/>
<dbReference type="PANTHER" id="PTHR43580:SF2">
    <property type="entry name" value="CYTOKINE-LIKE NUCLEAR FACTOR N-PAC"/>
    <property type="match status" value="1"/>
</dbReference>
<dbReference type="PIRSF" id="PIRSF000103">
    <property type="entry name" value="HIBADH"/>
    <property type="match status" value="1"/>
</dbReference>
<evidence type="ECO:0000259" key="2">
    <source>
        <dbReference type="Pfam" id="PF03446"/>
    </source>
</evidence>